<dbReference type="OrthoDB" id="9809364at2"/>
<evidence type="ECO:0000256" key="6">
    <source>
        <dbReference type="SAM" id="SignalP"/>
    </source>
</evidence>
<organism evidence="8 9">
    <name type="scientific">Flavobacterium franklandianum</name>
    <dbReference type="NCBI Taxonomy" id="2594430"/>
    <lineage>
        <taxon>Bacteria</taxon>
        <taxon>Pseudomonadati</taxon>
        <taxon>Bacteroidota</taxon>
        <taxon>Flavobacteriia</taxon>
        <taxon>Flavobacteriales</taxon>
        <taxon>Flavobacteriaceae</taxon>
        <taxon>Flavobacterium</taxon>
    </lineage>
</organism>
<dbReference type="Gene3D" id="1.25.40.10">
    <property type="entry name" value="Tetratricopeptide repeat domain"/>
    <property type="match status" value="1"/>
</dbReference>
<keyword evidence="2 5" id="KW-0472">Membrane</keyword>
<dbReference type="InterPro" id="IPR011042">
    <property type="entry name" value="6-blade_b-propeller_TolB-like"/>
</dbReference>
<proteinExistence type="predicted"/>
<feature type="repeat" description="TPR" evidence="4">
    <location>
        <begin position="56"/>
        <end position="89"/>
    </location>
</feature>
<evidence type="ECO:0000256" key="5">
    <source>
        <dbReference type="PROSITE-ProRule" id="PRU00473"/>
    </source>
</evidence>
<dbReference type="CDD" id="cd07185">
    <property type="entry name" value="OmpA_C-like"/>
    <property type="match status" value="1"/>
</dbReference>
<evidence type="ECO:0000256" key="3">
    <source>
        <dbReference type="ARBA" id="ARBA00023237"/>
    </source>
</evidence>
<evidence type="ECO:0000259" key="7">
    <source>
        <dbReference type="PROSITE" id="PS51123"/>
    </source>
</evidence>
<sequence length="649" mass="73714">MKNFILLYITIVSVFSFNSYAQKSKTTTADKKYDNYAYIKAVSTYERVVEKGYKSEDMFQKLGNSYYFNGELDKAAKWYQELFTMNPNQESEYCYRYAQSLKAIGQNDKANQMLETFSQKAGNDSRGKLFGKNKNYLEQIKANSGRYKIEDAGINSKYSDYGSAFYNNKLVFSSARDTGSLGQRKHTWTNQYFTNLYASDLDEEMTPGKVNKFADKINSKFNESTPIFTKDGKTMYFTRNNFLDGKKGKDANRVTLVKIYKASFENDNWDKVIELPFDSDLYSVAHPTLSPDEKTLYFASDMPGTLGQSDLFKVKINEDGSYSTPQNLGKGINTEGRETFPQITDENELYFASDGHPGLGGLDVFVTKIGTDGTLGEIQNVGDGINSPKDDFAYLIDTKSRRGFVSSNRDGSQGYDDIYKFLETRKLVCLQELYGNVTDLNTSQMLPDTKMSLFDSEFKLINTTITNAEGNYKFEVECGKNYNVRAAKPEYITKEQKIAIARENGRTNLNFALEKEVCKVAIGDDLGKCFGIKMIYFDLDKYNIRTEAALDLEKILDVLNQNPTMKLDIRSHTDCRQTAQYNQILSDRRAKSTIAWLVKNGIDANRLTGKGYGETQLVNDCGCEPTNKSNCTEEQHQMNRRSEFIITAL</sequence>
<dbReference type="PANTHER" id="PTHR30329">
    <property type="entry name" value="STATOR ELEMENT OF FLAGELLAR MOTOR COMPLEX"/>
    <property type="match status" value="1"/>
</dbReference>
<dbReference type="SUPFAM" id="SSF103088">
    <property type="entry name" value="OmpA-like"/>
    <property type="match status" value="1"/>
</dbReference>
<dbReference type="InterPro" id="IPR006665">
    <property type="entry name" value="OmpA-like"/>
</dbReference>
<evidence type="ECO:0000313" key="8">
    <source>
        <dbReference type="EMBL" id="TRX16071.1"/>
    </source>
</evidence>
<evidence type="ECO:0000256" key="2">
    <source>
        <dbReference type="ARBA" id="ARBA00023136"/>
    </source>
</evidence>
<dbReference type="Pfam" id="PF00691">
    <property type="entry name" value="OmpA"/>
    <property type="match status" value="1"/>
</dbReference>
<dbReference type="Pfam" id="PF07676">
    <property type="entry name" value="PD40"/>
    <property type="match status" value="2"/>
</dbReference>
<dbReference type="Proteomes" id="UP000318585">
    <property type="component" value="Unassembled WGS sequence"/>
</dbReference>
<dbReference type="SUPFAM" id="SSF82171">
    <property type="entry name" value="DPP6 N-terminal domain-like"/>
    <property type="match status" value="1"/>
</dbReference>
<evidence type="ECO:0000256" key="4">
    <source>
        <dbReference type="PROSITE-ProRule" id="PRU00339"/>
    </source>
</evidence>
<feature type="domain" description="OmpA-like" evidence="7">
    <location>
        <begin position="524"/>
        <end position="649"/>
    </location>
</feature>
<evidence type="ECO:0000313" key="9">
    <source>
        <dbReference type="Proteomes" id="UP000318585"/>
    </source>
</evidence>
<protein>
    <submittedName>
        <fullName evidence="8">OmpA family protein</fullName>
    </submittedName>
</protein>
<dbReference type="Gene3D" id="2.60.40.1120">
    <property type="entry name" value="Carboxypeptidase-like, regulatory domain"/>
    <property type="match status" value="1"/>
</dbReference>
<reference evidence="8 9" key="1">
    <citation type="submission" date="2019-07" db="EMBL/GenBank/DDBJ databases">
        <title>Novel species of Flavobacterium.</title>
        <authorList>
            <person name="Liu Q."/>
            <person name="Xin Y.-H."/>
        </authorList>
    </citation>
    <scope>NUCLEOTIDE SEQUENCE [LARGE SCALE GENOMIC DNA]</scope>
    <source>
        <strain evidence="8 9">LB3P56</strain>
    </source>
</reference>
<dbReference type="PRINTS" id="PR01021">
    <property type="entry name" value="OMPADOMAIN"/>
</dbReference>
<dbReference type="AlphaFoldDB" id="A0A553C6C0"/>
<dbReference type="EMBL" id="VJZR01000020">
    <property type="protein sequence ID" value="TRX16071.1"/>
    <property type="molecule type" value="Genomic_DNA"/>
</dbReference>
<keyword evidence="6" id="KW-0732">Signal</keyword>
<dbReference type="Gene3D" id="3.30.1330.60">
    <property type="entry name" value="OmpA-like domain"/>
    <property type="match status" value="1"/>
</dbReference>
<dbReference type="InterPro" id="IPR011659">
    <property type="entry name" value="WD40"/>
</dbReference>
<dbReference type="InterPro" id="IPR050330">
    <property type="entry name" value="Bact_OuterMem_StrucFunc"/>
</dbReference>
<dbReference type="SUPFAM" id="SSF49464">
    <property type="entry name" value="Carboxypeptidase regulatory domain-like"/>
    <property type="match status" value="1"/>
</dbReference>
<dbReference type="PANTHER" id="PTHR30329:SF21">
    <property type="entry name" value="LIPOPROTEIN YIAD-RELATED"/>
    <property type="match status" value="1"/>
</dbReference>
<dbReference type="Gene3D" id="2.120.10.30">
    <property type="entry name" value="TolB, C-terminal domain"/>
    <property type="match status" value="1"/>
</dbReference>
<dbReference type="InterPro" id="IPR008969">
    <property type="entry name" value="CarboxyPept-like_regulatory"/>
</dbReference>
<dbReference type="InterPro" id="IPR006664">
    <property type="entry name" value="OMP_bac"/>
</dbReference>
<dbReference type="InterPro" id="IPR011990">
    <property type="entry name" value="TPR-like_helical_dom_sf"/>
</dbReference>
<feature type="chain" id="PRO_5021870797" evidence="6">
    <location>
        <begin position="22"/>
        <end position="649"/>
    </location>
</feature>
<dbReference type="InterPro" id="IPR019734">
    <property type="entry name" value="TPR_rpt"/>
</dbReference>
<keyword evidence="9" id="KW-1185">Reference proteome</keyword>
<name>A0A553C6C0_9FLAO</name>
<dbReference type="PROSITE" id="PS51123">
    <property type="entry name" value="OMPA_2"/>
    <property type="match status" value="1"/>
</dbReference>
<dbReference type="GO" id="GO:0009279">
    <property type="term" value="C:cell outer membrane"/>
    <property type="evidence" value="ECO:0007669"/>
    <property type="project" value="UniProtKB-SubCell"/>
</dbReference>
<dbReference type="PROSITE" id="PS50005">
    <property type="entry name" value="TPR"/>
    <property type="match status" value="1"/>
</dbReference>
<feature type="signal peptide" evidence="6">
    <location>
        <begin position="1"/>
        <end position="21"/>
    </location>
</feature>
<keyword evidence="3" id="KW-0998">Cell outer membrane</keyword>
<dbReference type="InterPro" id="IPR036737">
    <property type="entry name" value="OmpA-like_sf"/>
</dbReference>
<dbReference type="SUPFAM" id="SSF48452">
    <property type="entry name" value="TPR-like"/>
    <property type="match status" value="1"/>
</dbReference>
<dbReference type="RefSeq" id="WP_144072083.1">
    <property type="nucleotide sequence ID" value="NZ_VJZR01000020.1"/>
</dbReference>
<comment type="caution">
    <text evidence="8">The sequence shown here is derived from an EMBL/GenBank/DDBJ whole genome shotgun (WGS) entry which is preliminary data.</text>
</comment>
<comment type="subcellular location">
    <subcellularLocation>
        <location evidence="1">Cell outer membrane</location>
    </subcellularLocation>
</comment>
<keyword evidence="4" id="KW-0802">TPR repeat</keyword>
<evidence type="ECO:0000256" key="1">
    <source>
        <dbReference type="ARBA" id="ARBA00004442"/>
    </source>
</evidence>
<gene>
    <name evidence="8" type="ORF">FNW17_15180</name>
</gene>
<accession>A0A553C6C0</accession>